<dbReference type="EMBL" id="CP120863">
    <property type="protein sequence ID" value="WFE90431.1"/>
    <property type="molecule type" value="Genomic_DNA"/>
</dbReference>
<evidence type="ECO:0008006" key="4">
    <source>
        <dbReference type="Google" id="ProtNLM"/>
    </source>
</evidence>
<keyword evidence="1" id="KW-1133">Transmembrane helix</keyword>
<accession>A0ABY8F4L9</accession>
<protein>
    <recommendedName>
        <fullName evidence="4">DUF423 domain-containing protein</fullName>
    </recommendedName>
</protein>
<sequence length="124" mass="13553">MNSLLLFASFLSLLVCLLHTFAGGRAIAVPLLKAQDLHPVPKYVTYFCWHIVTIVLAMLSVLFVVAGFRPQSLELAWVATALTASFFLLGLAVPPIKKQKYKDMPQGWLFLPILILGALGSVGL</sequence>
<organism evidence="2 3">
    <name type="scientific">Roseibium porphyridii</name>
    <dbReference type="NCBI Taxonomy" id="2866279"/>
    <lineage>
        <taxon>Bacteria</taxon>
        <taxon>Pseudomonadati</taxon>
        <taxon>Pseudomonadota</taxon>
        <taxon>Alphaproteobacteria</taxon>
        <taxon>Hyphomicrobiales</taxon>
        <taxon>Stappiaceae</taxon>
        <taxon>Roseibium</taxon>
    </lineage>
</organism>
<name>A0ABY8F4L9_9HYPH</name>
<dbReference type="Proteomes" id="UP001209803">
    <property type="component" value="Chromosome"/>
</dbReference>
<proteinExistence type="predicted"/>
<keyword evidence="1" id="KW-0812">Transmembrane</keyword>
<evidence type="ECO:0000313" key="2">
    <source>
        <dbReference type="EMBL" id="WFE90431.1"/>
    </source>
</evidence>
<dbReference type="RefSeq" id="WP_152499583.1">
    <property type="nucleotide sequence ID" value="NZ_CP120863.1"/>
</dbReference>
<evidence type="ECO:0000256" key="1">
    <source>
        <dbReference type="SAM" id="Phobius"/>
    </source>
</evidence>
<keyword evidence="3" id="KW-1185">Reference proteome</keyword>
<feature type="transmembrane region" description="Helical" evidence="1">
    <location>
        <begin position="75"/>
        <end position="93"/>
    </location>
</feature>
<evidence type="ECO:0000313" key="3">
    <source>
        <dbReference type="Proteomes" id="UP001209803"/>
    </source>
</evidence>
<reference evidence="2 3" key="1">
    <citation type="submission" date="2023-03" db="EMBL/GenBank/DDBJ databases">
        <title>Roseibium porphyridii sp. nov. and Roseibium rhodosorbium sp. nov. isolated from marine algae, Porphyridium cruentum and Rhodosorus marinus, respectively.</title>
        <authorList>
            <person name="Lee M.W."/>
            <person name="Choi B.J."/>
            <person name="Lee J.K."/>
            <person name="Choi D.G."/>
            <person name="Baek J.H."/>
            <person name="Bayburt H."/>
            <person name="Kim J.M."/>
            <person name="Han D.M."/>
            <person name="Kim K.H."/>
            <person name="Jeon C.O."/>
        </authorList>
    </citation>
    <scope>NUCLEOTIDE SEQUENCE [LARGE SCALE GENOMIC DNA]</scope>
    <source>
        <strain evidence="2 3">KMA01</strain>
    </source>
</reference>
<feature type="transmembrane region" description="Helical" evidence="1">
    <location>
        <begin position="44"/>
        <end position="68"/>
    </location>
</feature>
<gene>
    <name evidence="2" type="ORF">K1718_03510</name>
</gene>
<feature type="transmembrane region" description="Helical" evidence="1">
    <location>
        <begin position="105"/>
        <end position="123"/>
    </location>
</feature>
<keyword evidence="1" id="KW-0472">Membrane</keyword>